<comment type="caution">
    <text evidence="3">The sequence shown here is derived from an EMBL/GenBank/DDBJ whole genome shotgun (WGS) entry which is preliminary data.</text>
</comment>
<dbReference type="EMBL" id="JBBCAQ010000036">
    <property type="protein sequence ID" value="KAK7576102.1"/>
    <property type="molecule type" value="Genomic_DNA"/>
</dbReference>
<sequence length="475" mass="54812">MKLKIDSRYGECIPQHNDARAVVLLSLVISISCEDTPKYPENPADISSINNLAYKPTVSLDPRIRKALLNVLNRLELQDNQQLPETELITQAPSNANQTTTSEDGIKWEYKSNDTFKEYNYYEVVTSESKTPEPQTVDEKNEEPGALFFQIPDQRQDQRQDFEKHETLNLQETKNAIASSSDLLIGDLTDDETEKPKPSEPPATTPSTIPPKKEIKEITEKDVEVFQAPLLTAFTLEHDERGLPRRIIPLEQSELRSILDNRISPDVQPDVRRVRDPGPVFHVPHAPIPLIQEEKRIRFELETQLQQLQERKRQIEEKERLLGEQEKARRFKYALEQRQKEQEYLRALSQNEIGRPEIAFQKSVESVLPANTFERPSIVLQPLFPLPSKPAQPQYITDSVDRHLQHLFHRSGLGRQEDLNIVSKILALNHEGEEEKPKQKQPSNQERVNSELAARNQQNQPRILPGDQQRFTFFT</sequence>
<dbReference type="Proteomes" id="UP001367676">
    <property type="component" value="Unassembled WGS sequence"/>
</dbReference>
<reference evidence="3 4" key="1">
    <citation type="submission" date="2024-03" db="EMBL/GenBank/DDBJ databases">
        <title>Adaptation during the transition from Ophiocordyceps entomopathogen to insect associate is accompanied by gene loss and intensified selection.</title>
        <authorList>
            <person name="Ward C.M."/>
            <person name="Onetto C.A."/>
            <person name="Borneman A.R."/>
        </authorList>
    </citation>
    <scope>NUCLEOTIDE SEQUENCE [LARGE SCALE GENOMIC DNA]</scope>
    <source>
        <strain evidence="3">AWRI1</strain>
        <tissue evidence="3">Single Adult Female</tissue>
    </source>
</reference>
<keyword evidence="1" id="KW-0175">Coiled coil</keyword>
<dbReference type="PROSITE" id="PS51257">
    <property type="entry name" value="PROKAR_LIPOPROTEIN"/>
    <property type="match status" value="1"/>
</dbReference>
<evidence type="ECO:0000256" key="2">
    <source>
        <dbReference type="SAM" id="MobiDB-lite"/>
    </source>
</evidence>
<proteinExistence type="predicted"/>
<evidence type="ECO:0000313" key="4">
    <source>
        <dbReference type="Proteomes" id="UP001367676"/>
    </source>
</evidence>
<accession>A0AAN9TKC0</accession>
<evidence type="ECO:0000256" key="1">
    <source>
        <dbReference type="SAM" id="Coils"/>
    </source>
</evidence>
<evidence type="ECO:0000313" key="3">
    <source>
        <dbReference type="EMBL" id="KAK7576102.1"/>
    </source>
</evidence>
<name>A0AAN9TKC0_9HEMI</name>
<feature type="coiled-coil region" evidence="1">
    <location>
        <begin position="291"/>
        <end position="328"/>
    </location>
</feature>
<keyword evidence="4" id="KW-1185">Reference proteome</keyword>
<protein>
    <submittedName>
        <fullName evidence="3">Uncharacterized protein</fullName>
    </submittedName>
</protein>
<organism evidence="3 4">
    <name type="scientific">Parthenolecanium corni</name>
    <dbReference type="NCBI Taxonomy" id="536013"/>
    <lineage>
        <taxon>Eukaryota</taxon>
        <taxon>Metazoa</taxon>
        <taxon>Ecdysozoa</taxon>
        <taxon>Arthropoda</taxon>
        <taxon>Hexapoda</taxon>
        <taxon>Insecta</taxon>
        <taxon>Pterygota</taxon>
        <taxon>Neoptera</taxon>
        <taxon>Paraneoptera</taxon>
        <taxon>Hemiptera</taxon>
        <taxon>Sternorrhyncha</taxon>
        <taxon>Coccoidea</taxon>
        <taxon>Coccidae</taxon>
        <taxon>Parthenolecanium</taxon>
    </lineage>
</organism>
<gene>
    <name evidence="3" type="ORF">V9T40_012388</name>
</gene>
<feature type="region of interest" description="Disordered" evidence="2">
    <location>
        <begin position="431"/>
        <end position="475"/>
    </location>
</feature>
<feature type="region of interest" description="Disordered" evidence="2">
    <location>
        <begin position="188"/>
        <end position="212"/>
    </location>
</feature>
<dbReference type="AlphaFoldDB" id="A0AAN9TKC0"/>